<feature type="transmembrane region" description="Helical" evidence="1">
    <location>
        <begin position="170"/>
        <end position="191"/>
    </location>
</feature>
<keyword evidence="1" id="KW-1133">Transmembrane helix</keyword>
<dbReference type="RefSeq" id="YP_008378469.1">
    <property type="nucleotide sequence ID" value="NC_021924.1"/>
</dbReference>
<dbReference type="EMBL" id="KC961304">
    <property type="protein sequence ID" value="AGR57153.1"/>
    <property type="molecule type" value="Genomic_DNA"/>
</dbReference>
<reference evidence="2 3" key="1">
    <citation type="journal article" date="2013" name="PLoS ONE">
        <title>Comparative Genome Sequence Analysis of Choristoneura occidentalis Freeman and C. rosaceana Harris (Lepidoptera: Tortricidae) Alphabaculoviruses.</title>
        <authorList>
            <person name="Thumbi D.K."/>
            <person name="Beliveau C."/>
            <person name="Cusson M."/>
            <person name="Lapointe R."/>
            <person name="Lucarotti C.J."/>
        </authorList>
    </citation>
    <scope>NUCLEOTIDE SEQUENCE [LARGE SCALE GENOMIC DNA]</scope>
    <source>
        <strain evidence="2">NB_1</strain>
    </source>
</reference>
<organism evidence="2 3">
    <name type="scientific">Choristoneura rosaceana nucleopolyhedrovirus</name>
    <dbReference type="NCBI Taxonomy" id="58094"/>
    <lineage>
        <taxon>Viruses</taxon>
        <taxon>Viruses incertae sedis</taxon>
        <taxon>Naldaviricetes</taxon>
        <taxon>Lefavirales</taxon>
        <taxon>Baculoviridae</taxon>
        <taxon>Alphabaculovirus</taxon>
        <taxon>Alphabaculovirus chorosaceanae</taxon>
    </lineage>
</organism>
<evidence type="ECO:0000256" key="1">
    <source>
        <dbReference type="SAM" id="Phobius"/>
    </source>
</evidence>
<evidence type="ECO:0008006" key="4">
    <source>
        <dbReference type="Google" id="ProtNLM"/>
    </source>
</evidence>
<dbReference type="Proteomes" id="UP000208100">
    <property type="component" value="Segment"/>
</dbReference>
<name>S5MR85_9ABAC</name>
<sequence length="222" mass="23694">MIPLIARRTPEPELQVLIINMLATLPTLTLLLCSPQMIVQDCVGANGAWINGTLQSTAVAHATMHTACVAFIVFSFSLGLLLDMLTTSPPLRPAAITIFCSELILVAAIIKFCAGATVGAGVLFFGRLQATVMDDAALLSALYVLTALSVLHVARWLFSGWATECHEPYVATAVVTVTLYVIALTLASLTVCTNGLQMFRNASVAFCKLNNGTWSTMSLPNF</sequence>
<feature type="transmembrane region" description="Helical" evidence="1">
    <location>
        <begin position="103"/>
        <end position="125"/>
    </location>
</feature>
<dbReference type="KEGG" id="vg:16479786"/>
<keyword evidence="1" id="KW-0812">Transmembrane</keyword>
<dbReference type="GeneID" id="16479786"/>
<evidence type="ECO:0000313" key="2">
    <source>
        <dbReference type="EMBL" id="AGR57153.1"/>
    </source>
</evidence>
<feature type="transmembrane region" description="Helical" evidence="1">
    <location>
        <begin position="137"/>
        <end position="158"/>
    </location>
</feature>
<protein>
    <recommendedName>
        <fullName evidence="4">Transmembrane protein</fullName>
    </recommendedName>
</protein>
<keyword evidence="1" id="KW-0472">Membrane</keyword>
<accession>S5MR85</accession>
<keyword evidence="3" id="KW-1185">Reference proteome</keyword>
<evidence type="ECO:0000313" key="3">
    <source>
        <dbReference type="Proteomes" id="UP000208100"/>
    </source>
</evidence>
<proteinExistence type="predicted"/>
<feature type="transmembrane region" description="Helical" evidence="1">
    <location>
        <begin position="58"/>
        <end position="82"/>
    </location>
</feature>
<dbReference type="OrthoDB" id="15201at10239"/>